<accession>A0A7C8M1R7</accession>
<keyword evidence="4" id="KW-1185">Reference proteome</keyword>
<evidence type="ECO:0000256" key="2">
    <source>
        <dbReference type="ARBA" id="ARBA00023235"/>
    </source>
</evidence>
<gene>
    <name evidence="3" type="ORF">BDV95DRAFT_599141</name>
</gene>
<dbReference type="Proteomes" id="UP000481861">
    <property type="component" value="Unassembled WGS sequence"/>
</dbReference>
<dbReference type="Gene3D" id="3.10.310.10">
    <property type="entry name" value="Diaminopimelate Epimerase, Chain A, domain 1"/>
    <property type="match status" value="2"/>
</dbReference>
<dbReference type="Pfam" id="PF04303">
    <property type="entry name" value="PrpF"/>
    <property type="match status" value="1"/>
</dbReference>
<dbReference type="GO" id="GO:0016853">
    <property type="term" value="F:isomerase activity"/>
    <property type="evidence" value="ECO:0007669"/>
    <property type="project" value="UniProtKB-KW"/>
</dbReference>
<dbReference type="PANTHER" id="PTHR43709:SF2">
    <property type="entry name" value="DUF453 DOMAIN PROTEIN (AFU_ORTHOLOGUE AFUA_6G00360)"/>
    <property type="match status" value="1"/>
</dbReference>
<dbReference type="InterPro" id="IPR007400">
    <property type="entry name" value="PrpF-like"/>
</dbReference>
<evidence type="ECO:0000313" key="4">
    <source>
        <dbReference type="Proteomes" id="UP000481861"/>
    </source>
</evidence>
<comment type="caution">
    <text evidence="3">The sequence shown here is derived from an EMBL/GenBank/DDBJ whole genome shotgun (WGS) entry which is preliminary data.</text>
</comment>
<sequence>MRVAPRLLLRYRPLASDLTFKNNPNSTNSTWCRGSVRGIASRSAQSQIPLYATYYRGGTSRAVILQPQGLPADRKRWPAIFRQLIGSLDSYGSQLGGLGAGTSIPSKLCLVEGFHKPQDQLLKAGKTEEDDIDVDYTLVGLGIGKDEVEVASNCGSMSSAIGPYAYNAGLLPETAYGRGDGEVTVKIRNTNTGKIVHSTFNVTGDQASVLGPYTMDGVAGTGSKIQLEFKDPYGSKTGQLLPTGKRIDHIAGYNVTCVDGPNPVIFIRADELKIDGTILPNELNKRAKKLVLLESIRRAAAVRMRLANPEDMVPRTIPEIGIISMSSTHTVLSGATIKSSQVDLVVRFISATQPHHAAPLTAAVTTAIAARIPGTVVEQLLAPDLVDDSAITIGHASGRLKVNVTMGRSYPVRPTSATVYSTARRIFEGNMFWNDEQQPTDEQEHNVLSGTQKIPKRSLGLAFVLESRGLDPSAPILPLRHYLSRPLPRRQRFRTIRIRLGGEEDAEDE</sequence>
<proteinExistence type="inferred from homology"/>
<name>A0A7C8M1R7_9PLEO</name>
<keyword evidence="2" id="KW-0413">Isomerase</keyword>
<protein>
    <submittedName>
        <fullName evidence="3">PrpF protein-domain-containing protein</fullName>
    </submittedName>
</protein>
<evidence type="ECO:0000256" key="1">
    <source>
        <dbReference type="ARBA" id="ARBA00007673"/>
    </source>
</evidence>
<dbReference type="EMBL" id="JAADJZ010000029">
    <property type="protein sequence ID" value="KAF2866116.1"/>
    <property type="molecule type" value="Genomic_DNA"/>
</dbReference>
<dbReference type="SUPFAM" id="SSF54506">
    <property type="entry name" value="Diaminopimelate epimerase-like"/>
    <property type="match status" value="2"/>
</dbReference>
<comment type="similarity">
    <text evidence="1">Belongs to the PrpF family.</text>
</comment>
<evidence type="ECO:0000313" key="3">
    <source>
        <dbReference type="EMBL" id="KAF2866116.1"/>
    </source>
</evidence>
<dbReference type="AlphaFoldDB" id="A0A7C8M1R7"/>
<dbReference type="OrthoDB" id="10267539at2759"/>
<reference evidence="3 4" key="1">
    <citation type="submission" date="2020-01" db="EMBL/GenBank/DDBJ databases">
        <authorList>
            <consortium name="DOE Joint Genome Institute"/>
            <person name="Haridas S."/>
            <person name="Albert R."/>
            <person name="Binder M."/>
            <person name="Bloem J."/>
            <person name="Labutti K."/>
            <person name="Salamov A."/>
            <person name="Andreopoulos B."/>
            <person name="Baker S.E."/>
            <person name="Barry K."/>
            <person name="Bills G."/>
            <person name="Bluhm B.H."/>
            <person name="Cannon C."/>
            <person name="Castanera R."/>
            <person name="Culley D.E."/>
            <person name="Daum C."/>
            <person name="Ezra D."/>
            <person name="Gonzalez J.B."/>
            <person name="Henrissat B."/>
            <person name="Kuo A."/>
            <person name="Liang C."/>
            <person name="Lipzen A."/>
            <person name="Lutzoni F."/>
            <person name="Magnuson J."/>
            <person name="Mondo S."/>
            <person name="Nolan M."/>
            <person name="Ohm R."/>
            <person name="Pangilinan J."/>
            <person name="Park H.-J.H."/>
            <person name="Ramirez L."/>
            <person name="Alfaro M."/>
            <person name="Sun H."/>
            <person name="Tritt A."/>
            <person name="Yoshinaga Y."/>
            <person name="Zwiers L.-H.L."/>
            <person name="Turgeon B.G."/>
            <person name="Goodwin S.B."/>
            <person name="Spatafora J.W."/>
            <person name="Crous P.W."/>
            <person name="Grigoriev I.V."/>
        </authorList>
    </citation>
    <scope>NUCLEOTIDE SEQUENCE [LARGE SCALE GENOMIC DNA]</scope>
    <source>
        <strain evidence="3 4">CBS 611.86</strain>
    </source>
</reference>
<dbReference type="PANTHER" id="PTHR43709">
    <property type="entry name" value="ACONITATE ISOMERASE-RELATED"/>
    <property type="match status" value="1"/>
</dbReference>
<organism evidence="3 4">
    <name type="scientific">Massariosphaeria phaeospora</name>
    <dbReference type="NCBI Taxonomy" id="100035"/>
    <lineage>
        <taxon>Eukaryota</taxon>
        <taxon>Fungi</taxon>
        <taxon>Dikarya</taxon>
        <taxon>Ascomycota</taxon>
        <taxon>Pezizomycotina</taxon>
        <taxon>Dothideomycetes</taxon>
        <taxon>Pleosporomycetidae</taxon>
        <taxon>Pleosporales</taxon>
        <taxon>Pleosporales incertae sedis</taxon>
        <taxon>Massariosphaeria</taxon>
    </lineage>
</organism>